<evidence type="ECO:0000313" key="1">
    <source>
        <dbReference type="EMBL" id="KAF6743665.1"/>
    </source>
</evidence>
<gene>
    <name evidence="1" type="ORF">DFP72DRAFT_858485</name>
</gene>
<keyword evidence="2" id="KW-1185">Reference proteome</keyword>
<evidence type="ECO:0000313" key="2">
    <source>
        <dbReference type="Proteomes" id="UP000521943"/>
    </source>
</evidence>
<dbReference type="EMBL" id="JACGCI010000138">
    <property type="protein sequence ID" value="KAF6743665.1"/>
    <property type="molecule type" value="Genomic_DNA"/>
</dbReference>
<name>A0A8H6HBZ7_9AGAR</name>
<accession>A0A8H6HBZ7</accession>
<organism evidence="1 2">
    <name type="scientific">Ephemerocybe angulata</name>
    <dbReference type="NCBI Taxonomy" id="980116"/>
    <lineage>
        <taxon>Eukaryota</taxon>
        <taxon>Fungi</taxon>
        <taxon>Dikarya</taxon>
        <taxon>Basidiomycota</taxon>
        <taxon>Agaricomycotina</taxon>
        <taxon>Agaricomycetes</taxon>
        <taxon>Agaricomycetidae</taxon>
        <taxon>Agaricales</taxon>
        <taxon>Agaricineae</taxon>
        <taxon>Psathyrellaceae</taxon>
        <taxon>Ephemerocybe</taxon>
    </lineage>
</organism>
<protein>
    <submittedName>
        <fullName evidence="1">Uncharacterized protein</fullName>
    </submittedName>
</protein>
<dbReference type="AlphaFoldDB" id="A0A8H6HBZ7"/>
<dbReference type="Proteomes" id="UP000521943">
    <property type="component" value="Unassembled WGS sequence"/>
</dbReference>
<reference evidence="1 2" key="1">
    <citation type="submission" date="2020-07" db="EMBL/GenBank/DDBJ databases">
        <title>Comparative genomics of pyrophilous fungi reveals a link between fire events and developmental genes.</title>
        <authorList>
            <consortium name="DOE Joint Genome Institute"/>
            <person name="Steindorff A.S."/>
            <person name="Carver A."/>
            <person name="Calhoun S."/>
            <person name="Stillman K."/>
            <person name="Liu H."/>
            <person name="Lipzen A."/>
            <person name="Pangilinan J."/>
            <person name="Labutti K."/>
            <person name="Bruns T.D."/>
            <person name="Grigoriev I.V."/>
        </authorList>
    </citation>
    <scope>NUCLEOTIDE SEQUENCE [LARGE SCALE GENOMIC DNA]</scope>
    <source>
        <strain evidence="1 2">CBS 144469</strain>
    </source>
</reference>
<sequence>MSSIYPPKSMLHALSPPSTSFELPSDHISETMGDFFANVIHNSEDREESNKITAEILIRYGVQDTTNARVVADIANRIVYRAPWPQDSFVALELIGYLFATEALLADDRTWAKCKGRLSGGHFSLDDLDLLELLAATGKGPQARHSFWEDILENSQTRRILQSKRGYSLEALVKLPVEHSRVNCGGSHLQAVLGFVKKTIGLDGLTPQERRNIPEQIIWVFERRMCSKAPQVSFNRIHWELEGGIPKS</sequence>
<comment type="caution">
    <text evidence="1">The sequence shown here is derived from an EMBL/GenBank/DDBJ whole genome shotgun (WGS) entry which is preliminary data.</text>
</comment>
<proteinExistence type="predicted"/>